<organism evidence="1 2">
    <name type="scientific">Cryptosporangium minutisporangium</name>
    <dbReference type="NCBI Taxonomy" id="113569"/>
    <lineage>
        <taxon>Bacteria</taxon>
        <taxon>Bacillati</taxon>
        <taxon>Actinomycetota</taxon>
        <taxon>Actinomycetes</taxon>
        <taxon>Cryptosporangiales</taxon>
        <taxon>Cryptosporangiaceae</taxon>
        <taxon>Cryptosporangium</taxon>
    </lineage>
</organism>
<dbReference type="CDD" id="cd00093">
    <property type="entry name" value="HTH_XRE"/>
    <property type="match status" value="1"/>
</dbReference>
<comment type="caution">
    <text evidence="1">The sequence shown here is derived from an EMBL/GenBank/DDBJ whole genome shotgun (WGS) entry which is preliminary data.</text>
</comment>
<evidence type="ECO:0000313" key="2">
    <source>
        <dbReference type="Proteomes" id="UP001501676"/>
    </source>
</evidence>
<accession>A0ABP6SRI4</accession>
<dbReference type="Gene3D" id="1.10.260.40">
    <property type="entry name" value="lambda repressor-like DNA-binding domains"/>
    <property type="match status" value="1"/>
</dbReference>
<dbReference type="Proteomes" id="UP001501676">
    <property type="component" value="Unassembled WGS sequence"/>
</dbReference>
<dbReference type="EMBL" id="BAAAYN010000004">
    <property type="protein sequence ID" value="GAA3382918.1"/>
    <property type="molecule type" value="Genomic_DNA"/>
</dbReference>
<keyword evidence="2" id="KW-1185">Reference proteome</keyword>
<dbReference type="InterPro" id="IPR001387">
    <property type="entry name" value="Cro/C1-type_HTH"/>
</dbReference>
<evidence type="ECO:0000313" key="1">
    <source>
        <dbReference type="EMBL" id="GAA3382918.1"/>
    </source>
</evidence>
<gene>
    <name evidence="1" type="ORF">GCM10020369_06730</name>
</gene>
<proteinExistence type="predicted"/>
<dbReference type="InterPro" id="IPR010982">
    <property type="entry name" value="Lambda_DNA-bd_dom_sf"/>
</dbReference>
<reference evidence="2" key="1">
    <citation type="journal article" date="2019" name="Int. J. Syst. Evol. Microbiol.">
        <title>The Global Catalogue of Microorganisms (GCM) 10K type strain sequencing project: providing services to taxonomists for standard genome sequencing and annotation.</title>
        <authorList>
            <consortium name="The Broad Institute Genomics Platform"/>
            <consortium name="The Broad Institute Genome Sequencing Center for Infectious Disease"/>
            <person name="Wu L."/>
            <person name="Ma J."/>
        </authorList>
    </citation>
    <scope>NUCLEOTIDE SEQUENCE [LARGE SCALE GENOMIC DNA]</scope>
    <source>
        <strain evidence="2">JCM 9458</strain>
    </source>
</reference>
<name>A0ABP6SRI4_9ACTN</name>
<protein>
    <submittedName>
        <fullName evidence="1">Helix-turn-helix domain-containing protein</fullName>
    </submittedName>
</protein>
<sequence length="353" mass="39469">MQPVRAPAAAALARRLRALRRHEWPERRLTQDVLASVLGVGISTISAYESPTDPKAAPVERLDSYARFFASRRSYEAGVGRLLDDDDLTAEEHRRYEALREELLELRQVALGQTPDSEPGSDQPESFWHFPDGHPIVLLCGELPEEERPASAHPRSFTYGELYSYADVDALIELYGHIRAQNPTSQVSFRTAANMRTEDSSQHLVLLGGVAWNNKVGRLAARLGLPVFQMLGPEGESDVFMSREGGERRLFEPVMTADGDELVEDVGLLVRATNPDNRGRTVTICNGVWSAGVFASVRVLTHAALRVENEEYLRSRFSDLANFGVLFRVNVNDGIVATPDLRIDKNRLYEWPE</sequence>